<organism evidence="1 2">
    <name type="scientific">Streptomyces stramineus</name>
    <dbReference type="NCBI Taxonomy" id="173861"/>
    <lineage>
        <taxon>Bacteria</taxon>
        <taxon>Bacillati</taxon>
        <taxon>Actinomycetota</taxon>
        <taxon>Actinomycetes</taxon>
        <taxon>Kitasatosporales</taxon>
        <taxon>Streptomycetaceae</taxon>
        <taxon>Streptomyces</taxon>
    </lineage>
</organism>
<accession>A0ABN0ZC97</accession>
<sequence length="212" mass="23671">MMRSHLWSYDSTKLAWLQAGLAPSGGNAGCSVAELLPGGFDAYVRIFHQFEAPDGSGLTQSWWSRAADSGESFHAELTHYSLLDAPKPVWLARTGEPDDRTRRALVRVLTATTGDEPVFFAYDLEALLNGEEQPLIRTAPLPELETLRKMVEEEHTAMDGPEFWWPHDRSWVVTSDHDLTSTYVGCSQETAERILSDDEIEALSVTPHTRVV</sequence>
<dbReference type="Proteomes" id="UP001499895">
    <property type="component" value="Unassembled WGS sequence"/>
</dbReference>
<proteinExistence type="predicted"/>
<evidence type="ECO:0000313" key="2">
    <source>
        <dbReference type="Proteomes" id="UP001499895"/>
    </source>
</evidence>
<keyword evidence="2" id="KW-1185">Reference proteome</keyword>
<name>A0ABN0ZC97_9ACTN</name>
<dbReference type="EMBL" id="BAAAHB010000001">
    <property type="protein sequence ID" value="GAA0442682.1"/>
    <property type="molecule type" value="Genomic_DNA"/>
</dbReference>
<protein>
    <submittedName>
        <fullName evidence="1">Uncharacterized protein</fullName>
    </submittedName>
</protein>
<comment type="caution">
    <text evidence="1">The sequence shown here is derived from an EMBL/GenBank/DDBJ whole genome shotgun (WGS) entry which is preliminary data.</text>
</comment>
<evidence type="ECO:0000313" key="1">
    <source>
        <dbReference type="EMBL" id="GAA0442682.1"/>
    </source>
</evidence>
<reference evidence="1 2" key="1">
    <citation type="journal article" date="2019" name="Int. J. Syst. Evol. Microbiol.">
        <title>The Global Catalogue of Microorganisms (GCM) 10K type strain sequencing project: providing services to taxonomists for standard genome sequencing and annotation.</title>
        <authorList>
            <consortium name="The Broad Institute Genomics Platform"/>
            <consortium name="The Broad Institute Genome Sequencing Center for Infectious Disease"/>
            <person name="Wu L."/>
            <person name="Ma J."/>
        </authorList>
    </citation>
    <scope>NUCLEOTIDE SEQUENCE [LARGE SCALE GENOMIC DNA]</scope>
    <source>
        <strain evidence="1 2">JCM 10649</strain>
    </source>
</reference>
<gene>
    <name evidence="1" type="ORF">GCM10009544_01790</name>
</gene>